<reference evidence="3" key="1">
    <citation type="journal article" date="2020" name="Nature">
        <title>Giant virus diversity and host interactions through global metagenomics.</title>
        <authorList>
            <person name="Schulz F."/>
            <person name="Roux S."/>
            <person name="Paez-Espino D."/>
            <person name="Jungbluth S."/>
            <person name="Walsh D.A."/>
            <person name="Denef V.J."/>
            <person name="McMahon K.D."/>
            <person name="Konstantinidis K.T."/>
            <person name="Eloe-Fadrosh E.A."/>
            <person name="Kyrpides N.C."/>
            <person name="Woyke T."/>
        </authorList>
    </citation>
    <scope>NUCLEOTIDE SEQUENCE</scope>
    <source>
        <strain evidence="3">GVMAG-S-1016713-123</strain>
    </source>
</reference>
<keyword evidence="2" id="KW-1133">Transmembrane helix</keyword>
<organism evidence="3">
    <name type="scientific">viral metagenome</name>
    <dbReference type="NCBI Taxonomy" id="1070528"/>
    <lineage>
        <taxon>unclassified sequences</taxon>
        <taxon>metagenomes</taxon>
        <taxon>organismal metagenomes</taxon>
    </lineage>
</organism>
<proteinExistence type="predicted"/>
<feature type="region of interest" description="Disordered" evidence="1">
    <location>
        <begin position="1"/>
        <end position="48"/>
    </location>
</feature>
<evidence type="ECO:0000313" key="3">
    <source>
        <dbReference type="EMBL" id="QHU34412.1"/>
    </source>
</evidence>
<sequence>MTIQDPAAENQKPEHGSEPDQESDQEPEHESESESESEPKPEPELTLEEETIKRNLKNHDNTTFKDTNVYKYIVGEKPRGRLNILFGGYYTFLHSFFVIAIGYLILFDNNMTHLVIGLLIMSLDGYANVVLHDCPLSMVENKYLEKSGIETRLEFLRTLGIMYSADNKYDIQLETIINAWTLISGKILMLMCLRNFTSRSFV</sequence>
<dbReference type="AlphaFoldDB" id="A0A6C0LYT1"/>
<accession>A0A6C0LYT1</accession>
<protein>
    <submittedName>
        <fullName evidence="3">Uncharacterized protein</fullName>
    </submittedName>
</protein>
<feature type="compositionally biased region" description="Basic and acidic residues" evidence="1">
    <location>
        <begin position="26"/>
        <end position="43"/>
    </location>
</feature>
<name>A0A6C0LYT1_9ZZZZ</name>
<feature type="transmembrane region" description="Helical" evidence="2">
    <location>
        <begin position="84"/>
        <end position="105"/>
    </location>
</feature>
<dbReference type="EMBL" id="MN740570">
    <property type="protein sequence ID" value="QHU34412.1"/>
    <property type="molecule type" value="Genomic_DNA"/>
</dbReference>
<keyword evidence="2" id="KW-0472">Membrane</keyword>
<evidence type="ECO:0000256" key="2">
    <source>
        <dbReference type="SAM" id="Phobius"/>
    </source>
</evidence>
<keyword evidence="2" id="KW-0812">Transmembrane</keyword>
<evidence type="ECO:0000256" key="1">
    <source>
        <dbReference type="SAM" id="MobiDB-lite"/>
    </source>
</evidence>